<dbReference type="WBParaSite" id="MhA1_Contig2151.frz3.gene2">
    <property type="protein sequence ID" value="MhA1_Contig2151.frz3.gene2"/>
    <property type="gene ID" value="MhA1_Contig2151.frz3.gene2"/>
</dbReference>
<accession>A0A1I8BFE0</accession>
<evidence type="ECO:0000313" key="2">
    <source>
        <dbReference type="Proteomes" id="UP000095281"/>
    </source>
</evidence>
<keyword evidence="2" id="KW-1185">Reference proteome</keyword>
<reference evidence="3" key="1">
    <citation type="submission" date="2016-11" db="UniProtKB">
        <authorList>
            <consortium name="WormBaseParasite"/>
        </authorList>
    </citation>
    <scope>IDENTIFICATION</scope>
</reference>
<feature type="compositionally biased region" description="Basic residues" evidence="1">
    <location>
        <begin position="250"/>
        <end position="260"/>
    </location>
</feature>
<dbReference type="AlphaFoldDB" id="A0A1I8BFE0"/>
<evidence type="ECO:0000256" key="1">
    <source>
        <dbReference type="SAM" id="MobiDB-lite"/>
    </source>
</evidence>
<sequence length="367" mass="40405">MIKDCATEHNDAMARITGSNIKDLFYAAITDSCLPNFPPGNVIDIWTFSYDNGTTGPFSLESDSSELLNWCNMQCTNGRLVRNFSLPIQILPPTTKTTSLTKTKIPTTQLTTSMAPIPKTPNSTLTAKVDKTEAISQGKRLIEVKQQLKEAKEEYKKMRDEDKKERTKMTDKHNEDMRKSNERIRILEGKVAVSEGKIEKLELDVDVLMKWKAIVEDELEEARAQSTAGKGCQADKFSEGPAATGGQKPGGKRPGAKKGVTKAPERSAGQKFVDDPLRFLKGKLIAGLKKGINSVLNSLNSFCITQTGGVGIPICAILYDVTKELALDALDELCDAADDLLNKLMESDFLKNITNELTGWVTNILPF</sequence>
<organism evidence="2 3">
    <name type="scientific">Meloidogyne hapla</name>
    <name type="common">Root-knot nematode worm</name>
    <dbReference type="NCBI Taxonomy" id="6305"/>
    <lineage>
        <taxon>Eukaryota</taxon>
        <taxon>Metazoa</taxon>
        <taxon>Ecdysozoa</taxon>
        <taxon>Nematoda</taxon>
        <taxon>Chromadorea</taxon>
        <taxon>Rhabditida</taxon>
        <taxon>Tylenchina</taxon>
        <taxon>Tylenchomorpha</taxon>
        <taxon>Tylenchoidea</taxon>
        <taxon>Meloidogynidae</taxon>
        <taxon>Meloidogyninae</taxon>
        <taxon>Meloidogyne</taxon>
    </lineage>
</organism>
<protein>
    <submittedName>
        <fullName evidence="3">MIF4G domain-containing protein</fullName>
    </submittedName>
</protein>
<feature type="region of interest" description="Disordered" evidence="1">
    <location>
        <begin position="226"/>
        <end position="267"/>
    </location>
</feature>
<dbReference type="Proteomes" id="UP000095281">
    <property type="component" value="Unplaced"/>
</dbReference>
<name>A0A1I8BFE0_MELHA</name>
<proteinExistence type="predicted"/>
<evidence type="ECO:0000313" key="3">
    <source>
        <dbReference type="WBParaSite" id="MhA1_Contig2151.frz3.gene2"/>
    </source>
</evidence>
<feature type="region of interest" description="Disordered" evidence="1">
    <location>
        <begin position="155"/>
        <end position="177"/>
    </location>
</feature>